<sequence>MSLDRYAGPQDLENRRSFVRQNIRNQKALLATAVLTIKTVKSLVVSNSRTLVDTLYPDRDTIIQVSDTTLALRHFKLKYSKLPSHFLKKYARLLVWAEEELVMVYELYELQAQLARIPLEDLATLSRGSRWQARVAGSYCLELKRTCKEKQLPSQLTENLLQALIKFCANSLARTRAADALISGSGQRFFKKDFTMEDYVEIKNRRVLKSGGPPRKSSAS</sequence>
<organism evidence="1 2">
    <name type="scientific">Phaeosphaeria nodorum (strain SN15 / ATCC MYA-4574 / FGSC 10173)</name>
    <name type="common">Glume blotch fungus</name>
    <name type="synonym">Parastagonospora nodorum</name>
    <dbReference type="NCBI Taxonomy" id="321614"/>
    <lineage>
        <taxon>Eukaryota</taxon>
        <taxon>Fungi</taxon>
        <taxon>Dikarya</taxon>
        <taxon>Ascomycota</taxon>
        <taxon>Pezizomycotina</taxon>
        <taxon>Dothideomycetes</taxon>
        <taxon>Pleosporomycetidae</taxon>
        <taxon>Pleosporales</taxon>
        <taxon>Pleosporineae</taxon>
        <taxon>Phaeosphaeriaceae</taxon>
        <taxon>Parastagonospora</taxon>
    </lineage>
</organism>
<accession>Q0USZ1</accession>
<dbReference type="EMBL" id="CH445331">
    <property type="protein sequence ID" value="EAT87514.1"/>
    <property type="molecule type" value="Genomic_DNA"/>
</dbReference>
<evidence type="ECO:0000313" key="1">
    <source>
        <dbReference type="EMBL" id="EAT87514.1"/>
    </source>
</evidence>
<reference evidence="2" key="1">
    <citation type="journal article" date="2007" name="Plant Cell">
        <title>Dothideomycete-plant interactions illuminated by genome sequencing and EST analysis of the wheat pathogen Stagonospora nodorum.</title>
        <authorList>
            <person name="Hane J.K."/>
            <person name="Lowe R.G."/>
            <person name="Solomon P.S."/>
            <person name="Tan K.C."/>
            <person name="Schoch C.L."/>
            <person name="Spatafora J.W."/>
            <person name="Crous P.W."/>
            <person name="Kodira C."/>
            <person name="Birren B.W."/>
            <person name="Galagan J.E."/>
            <person name="Torriani S.F."/>
            <person name="McDonald B.A."/>
            <person name="Oliver R.P."/>
        </authorList>
    </citation>
    <scope>NUCLEOTIDE SEQUENCE [LARGE SCALE GENOMIC DNA]</scope>
    <source>
        <strain evidence="2">SN15 / ATCC MYA-4574 / FGSC 10173</strain>
    </source>
</reference>
<dbReference type="RefSeq" id="XP_001795533.1">
    <property type="nucleotide sequence ID" value="XM_001795481.1"/>
</dbReference>
<dbReference type="KEGG" id="pno:SNOG_05123"/>
<proteinExistence type="predicted"/>
<protein>
    <submittedName>
        <fullName evidence="1">Uncharacterized protein</fullName>
    </submittedName>
</protein>
<evidence type="ECO:0000313" key="2">
    <source>
        <dbReference type="Proteomes" id="UP000001055"/>
    </source>
</evidence>
<gene>
    <name evidence="1" type="ORF">SNOG_05123</name>
</gene>
<dbReference type="Proteomes" id="UP000001055">
    <property type="component" value="Unassembled WGS sequence"/>
</dbReference>
<dbReference type="AlphaFoldDB" id="Q0USZ1"/>
<dbReference type="InParanoid" id="Q0USZ1"/>
<name>Q0USZ1_PHANO</name>
<dbReference type="GeneID" id="5972408"/>
<dbReference type="VEuPathDB" id="FungiDB:JI435_440410"/>